<comment type="caution">
    <text evidence="1">The sequence shown here is derived from an EMBL/GenBank/DDBJ whole genome shotgun (WGS) entry which is preliminary data.</text>
</comment>
<evidence type="ECO:0000313" key="2">
    <source>
        <dbReference type="Proteomes" id="UP000188605"/>
    </source>
</evidence>
<name>A0ACC8XGX1_9FIRM</name>
<protein>
    <submittedName>
        <fullName evidence="1">Uncharacterized protein</fullName>
    </submittedName>
</protein>
<sequence length="328" mass="37980">MEIIKLINKNNMEVEFINLGATITKILVPDYKGNFENVVLAYKNYEDYFENRDSMGSIMGRTSGRIHNAKFTLEGKEYTLAQNNNHNNLHGGFKGFRKRLWDFDVLSNNVVKFSYFSEDGEEGFPGNVKVEVKYTLSDENALTIDYKATTDKTTLVNLTNHSYFNLSGNAKYSILGHKLQVDSEFILELDEFSIPTGNLIDVNKETTFNFNEVKVIGKDIDNPITKLQMGYDHQWILKDSRDVKYYDPISKRMMEMTTDYPAVVIYTMNKYSGVPLEYGNDIRYAICFEAQNLPIGYNLYNLEHSILFPDKEYIHTTTYKFKVGNFYD</sequence>
<keyword evidence="2" id="KW-1185">Reference proteome</keyword>
<evidence type="ECO:0000313" key="1">
    <source>
        <dbReference type="EMBL" id="ONI42702.1"/>
    </source>
</evidence>
<dbReference type="Proteomes" id="UP000188605">
    <property type="component" value="Unassembled WGS sequence"/>
</dbReference>
<reference evidence="1" key="1">
    <citation type="submission" date="2016-08" db="EMBL/GenBank/DDBJ databases">
        <authorList>
            <person name="Ngugi D.K."/>
            <person name="Miyake S."/>
            <person name="Stingl U."/>
        </authorList>
    </citation>
    <scope>NUCLEOTIDE SEQUENCE</scope>
    <source>
        <strain evidence="1">SCG-B11WGA-EpuloA1</strain>
    </source>
</reference>
<gene>
    <name evidence="1" type="ORF">AN396_13505</name>
</gene>
<proteinExistence type="predicted"/>
<organism evidence="1 2">
    <name type="scientific">Candidatus Epulonipiscium fishelsonii</name>
    <dbReference type="NCBI Taxonomy" id="77094"/>
    <lineage>
        <taxon>Bacteria</taxon>
        <taxon>Bacillati</taxon>
        <taxon>Bacillota</taxon>
        <taxon>Clostridia</taxon>
        <taxon>Lachnospirales</taxon>
        <taxon>Lachnospiraceae</taxon>
        <taxon>Candidatus Epulonipiscium</taxon>
    </lineage>
</organism>
<accession>A0ACC8XGX1</accession>
<dbReference type="EMBL" id="LJDB01000008">
    <property type="protein sequence ID" value="ONI42702.1"/>
    <property type="molecule type" value="Genomic_DNA"/>
</dbReference>